<proteinExistence type="predicted"/>
<organism evidence="2">
    <name type="scientific">Rhizophora mucronata</name>
    <name type="common">Asiatic mangrove</name>
    <dbReference type="NCBI Taxonomy" id="61149"/>
    <lineage>
        <taxon>Eukaryota</taxon>
        <taxon>Viridiplantae</taxon>
        <taxon>Streptophyta</taxon>
        <taxon>Embryophyta</taxon>
        <taxon>Tracheophyta</taxon>
        <taxon>Spermatophyta</taxon>
        <taxon>Magnoliopsida</taxon>
        <taxon>eudicotyledons</taxon>
        <taxon>Gunneridae</taxon>
        <taxon>Pentapetalae</taxon>
        <taxon>rosids</taxon>
        <taxon>fabids</taxon>
        <taxon>Malpighiales</taxon>
        <taxon>Rhizophoraceae</taxon>
        <taxon>Rhizophora</taxon>
    </lineage>
</organism>
<name>A0A2P2J3N4_RHIMU</name>
<feature type="region of interest" description="Disordered" evidence="1">
    <location>
        <begin position="1"/>
        <end position="44"/>
    </location>
</feature>
<protein>
    <submittedName>
        <fullName evidence="2">Uncharacterized protein</fullName>
    </submittedName>
</protein>
<evidence type="ECO:0000313" key="2">
    <source>
        <dbReference type="EMBL" id="MBW88075.1"/>
    </source>
</evidence>
<feature type="compositionally biased region" description="Basic and acidic residues" evidence="1">
    <location>
        <begin position="1"/>
        <end position="22"/>
    </location>
</feature>
<accession>A0A2P2J3N4</accession>
<feature type="compositionally biased region" description="Basic residues" evidence="1">
    <location>
        <begin position="27"/>
        <end position="44"/>
    </location>
</feature>
<reference evidence="2" key="1">
    <citation type="submission" date="2018-02" db="EMBL/GenBank/DDBJ databases">
        <title>Rhizophora mucronata_Transcriptome.</title>
        <authorList>
            <person name="Meera S.P."/>
            <person name="Sreeshan A."/>
            <person name="Augustine A."/>
        </authorList>
    </citation>
    <scope>NUCLEOTIDE SEQUENCE</scope>
    <source>
        <tissue evidence="2">Leaf</tissue>
    </source>
</reference>
<dbReference type="AlphaFoldDB" id="A0A2P2J3N4"/>
<dbReference type="EMBL" id="GGEC01007592">
    <property type="protein sequence ID" value="MBW88075.1"/>
    <property type="molecule type" value="Transcribed_RNA"/>
</dbReference>
<sequence>MQLSNDKELIVFKKERNKDRQTNARKIYSKKKGKRRKKKRKKET</sequence>
<evidence type="ECO:0000256" key="1">
    <source>
        <dbReference type="SAM" id="MobiDB-lite"/>
    </source>
</evidence>